<proteinExistence type="predicted"/>
<organism evidence="3 4">
    <name type="scientific">Leucocoprinus leucothites</name>
    <dbReference type="NCBI Taxonomy" id="201217"/>
    <lineage>
        <taxon>Eukaryota</taxon>
        <taxon>Fungi</taxon>
        <taxon>Dikarya</taxon>
        <taxon>Basidiomycota</taxon>
        <taxon>Agaricomycotina</taxon>
        <taxon>Agaricomycetes</taxon>
        <taxon>Agaricomycetidae</taxon>
        <taxon>Agaricales</taxon>
        <taxon>Agaricineae</taxon>
        <taxon>Agaricaceae</taxon>
        <taxon>Leucocoprinus</taxon>
    </lineage>
</organism>
<keyword evidence="2" id="KW-0472">Membrane</keyword>
<feature type="transmembrane region" description="Helical" evidence="2">
    <location>
        <begin position="12"/>
        <end position="34"/>
    </location>
</feature>
<feature type="region of interest" description="Disordered" evidence="1">
    <location>
        <begin position="264"/>
        <end position="284"/>
    </location>
</feature>
<feature type="transmembrane region" description="Helical" evidence="2">
    <location>
        <begin position="194"/>
        <end position="219"/>
    </location>
</feature>
<keyword evidence="4" id="KW-1185">Reference proteome</keyword>
<sequence length="284" mass="32691">MIVEAFWPDKFQLIGTATSLVFYGVNLTLVVQLLPTLRRARKWTTAATFISFLLVTAFEVLVSYITYTTSFDHRPSFESIDVKPFLLALRSLGMVATWVIDSFVLYQCFTVYSIYKKQLWVIALSFLFFLSSLGSGIYLLAWTRDLGIQVLPHFPLCLVNKFIMSFLIIVKLFKHRRMLECEFDIEKDKQLTRPYTTLIQILVQSYALHASFSLVFLVLYMAKHAAWRLVLPNAVQAGLLSHLLVRFSASRSMRDDSFNSEKESSSIRFSHSQSSQWNTTETVT</sequence>
<comment type="caution">
    <text evidence="3">The sequence shown here is derived from an EMBL/GenBank/DDBJ whole genome shotgun (WGS) entry which is preliminary data.</text>
</comment>
<feature type="transmembrane region" description="Helical" evidence="2">
    <location>
        <begin position="119"/>
        <end position="141"/>
    </location>
</feature>
<feature type="transmembrane region" description="Helical" evidence="2">
    <location>
        <begin position="87"/>
        <end position="112"/>
    </location>
</feature>
<dbReference type="AlphaFoldDB" id="A0A8H5D8R2"/>
<feature type="compositionally biased region" description="Low complexity" evidence="1">
    <location>
        <begin position="266"/>
        <end position="275"/>
    </location>
</feature>
<keyword evidence="2" id="KW-1133">Transmembrane helix</keyword>
<feature type="transmembrane region" description="Helical" evidence="2">
    <location>
        <begin position="225"/>
        <end position="245"/>
    </location>
</feature>
<name>A0A8H5D8R2_9AGAR</name>
<keyword evidence="2" id="KW-0812">Transmembrane</keyword>
<evidence type="ECO:0000256" key="2">
    <source>
        <dbReference type="SAM" id="Phobius"/>
    </source>
</evidence>
<protein>
    <submittedName>
        <fullName evidence="3">Uncharacterized protein</fullName>
    </submittedName>
</protein>
<evidence type="ECO:0000256" key="1">
    <source>
        <dbReference type="SAM" id="MobiDB-lite"/>
    </source>
</evidence>
<dbReference type="OrthoDB" id="3035775at2759"/>
<feature type="transmembrane region" description="Helical" evidence="2">
    <location>
        <begin position="46"/>
        <end position="67"/>
    </location>
</feature>
<dbReference type="EMBL" id="JAACJO010000009">
    <property type="protein sequence ID" value="KAF5354307.1"/>
    <property type="molecule type" value="Genomic_DNA"/>
</dbReference>
<evidence type="ECO:0000313" key="4">
    <source>
        <dbReference type="Proteomes" id="UP000559027"/>
    </source>
</evidence>
<reference evidence="3 4" key="1">
    <citation type="journal article" date="2020" name="ISME J.">
        <title>Uncovering the hidden diversity of litter-decomposition mechanisms in mushroom-forming fungi.</title>
        <authorList>
            <person name="Floudas D."/>
            <person name="Bentzer J."/>
            <person name="Ahren D."/>
            <person name="Johansson T."/>
            <person name="Persson P."/>
            <person name="Tunlid A."/>
        </authorList>
    </citation>
    <scope>NUCLEOTIDE SEQUENCE [LARGE SCALE GENOMIC DNA]</scope>
    <source>
        <strain evidence="3 4">CBS 146.42</strain>
    </source>
</reference>
<evidence type="ECO:0000313" key="3">
    <source>
        <dbReference type="EMBL" id="KAF5354307.1"/>
    </source>
</evidence>
<gene>
    <name evidence="3" type="ORF">D9756_007208</name>
</gene>
<dbReference type="Proteomes" id="UP000559027">
    <property type="component" value="Unassembled WGS sequence"/>
</dbReference>
<feature type="transmembrane region" description="Helical" evidence="2">
    <location>
        <begin position="153"/>
        <end position="173"/>
    </location>
</feature>
<accession>A0A8H5D8R2</accession>